<keyword evidence="7" id="KW-0283">Flagellar rotation</keyword>
<keyword evidence="6" id="KW-0145">Chemotaxis</keyword>
<keyword evidence="14" id="KW-0966">Cell projection</keyword>
<dbReference type="AlphaFoldDB" id="A0A917WB83"/>
<keyword evidence="15" id="KW-1185">Reference proteome</keyword>
<feature type="domain" description="Flagellar motor switch protein FliG middle" evidence="12">
    <location>
        <begin position="133"/>
        <end position="201"/>
    </location>
</feature>
<comment type="similarity">
    <text evidence="3">Belongs to the FliG family.</text>
</comment>
<evidence type="ECO:0000256" key="5">
    <source>
        <dbReference type="ARBA" id="ARBA00022475"/>
    </source>
</evidence>
<evidence type="ECO:0000256" key="7">
    <source>
        <dbReference type="ARBA" id="ARBA00022779"/>
    </source>
</evidence>
<evidence type="ECO:0000256" key="1">
    <source>
        <dbReference type="ARBA" id="ARBA00004117"/>
    </source>
</evidence>
<dbReference type="PANTHER" id="PTHR30534">
    <property type="entry name" value="FLAGELLAR MOTOR SWITCH PROTEIN FLIG"/>
    <property type="match status" value="1"/>
</dbReference>
<comment type="subcellular location">
    <subcellularLocation>
        <location evidence="1">Bacterial flagellum basal body</location>
    </subcellularLocation>
    <subcellularLocation>
        <location evidence="2">Cell membrane</location>
        <topology evidence="2">Peripheral membrane protein</topology>
        <orientation evidence="2">Cytoplasmic side</orientation>
    </subcellularLocation>
</comment>
<evidence type="ECO:0000256" key="2">
    <source>
        <dbReference type="ARBA" id="ARBA00004413"/>
    </source>
</evidence>
<dbReference type="GO" id="GO:0005886">
    <property type="term" value="C:plasma membrane"/>
    <property type="evidence" value="ECO:0007669"/>
    <property type="project" value="UniProtKB-SubCell"/>
</dbReference>
<evidence type="ECO:0000259" key="11">
    <source>
        <dbReference type="Pfam" id="PF01706"/>
    </source>
</evidence>
<gene>
    <name evidence="14" type="ORF">GCM10011534_05370</name>
</gene>
<comment type="caution">
    <text evidence="14">The sequence shown here is derived from an EMBL/GenBank/DDBJ whole genome shotgun (WGS) entry which is preliminary data.</text>
</comment>
<dbReference type="SUPFAM" id="SSF48029">
    <property type="entry name" value="FliG"/>
    <property type="match status" value="2"/>
</dbReference>
<reference evidence="14" key="2">
    <citation type="submission" date="2020-09" db="EMBL/GenBank/DDBJ databases">
        <authorList>
            <person name="Sun Q."/>
            <person name="Zhou Y."/>
        </authorList>
    </citation>
    <scope>NUCLEOTIDE SEQUENCE</scope>
    <source>
        <strain evidence="14">CGMCC 1.6293</strain>
    </source>
</reference>
<keyword evidence="14" id="KW-0969">Cilium</keyword>
<dbReference type="GO" id="GO:0071973">
    <property type="term" value="P:bacterial-type flagellum-dependent cell motility"/>
    <property type="evidence" value="ECO:0007669"/>
    <property type="project" value="InterPro"/>
</dbReference>
<evidence type="ECO:0000259" key="13">
    <source>
        <dbReference type="Pfam" id="PF14842"/>
    </source>
</evidence>
<evidence type="ECO:0000256" key="9">
    <source>
        <dbReference type="ARBA" id="ARBA00023143"/>
    </source>
</evidence>
<dbReference type="EMBL" id="BMLF01000001">
    <property type="protein sequence ID" value="GGL86339.1"/>
    <property type="molecule type" value="Genomic_DNA"/>
</dbReference>
<comment type="function">
    <text evidence="10">FliG is one of three proteins (FliG, FliN, FliM) that forms the rotor-mounted switch complex (C ring), located at the base of the basal body. This complex interacts with the CheY and CheZ chemotaxis proteins, in addition to contacting components of the motor that determine the direction of flagellar rotation.</text>
</comment>
<keyword evidence="14" id="KW-0282">Flagellum</keyword>
<evidence type="ECO:0000256" key="8">
    <source>
        <dbReference type="ARBA" id="ARBA00023136"/>
    </source>
</evidence>
<feature type="domain" description="Flagellar motor switch protein FliG N-terminal" evidence="13">
    <location>
        <begin position="21"/>
        <end position="123"/>
    </location>
</feature>
<dbReference type="PANTHER" id="PTHR30534:SF0">
    <property type="entry name" value="FLAGELLAR MOTOR SWITCH PROTEIN FLIG"/>
    <property type="match status" value="1"/>
</dbReference>
<dbReference type="Pfam" id="PF01706">
    <property type="entry name" value="FliG_C"/>
    <property type="match status" value="1"/>
</dbReference>
<organism evidence="14 15">
    <name type="scientific">Pseudooceanicola nanhaiensis</name>
    <dbReference type="NCBI Taxonomy" id="375761"/>
    <lineage>
        <taxon>Bacteria</taxon>
        <taxon>Pseudomonadati</taxon>
        <taxon>Pseudomonadota</taxon>
        <taxon>Alphaproteobacteria</taxon>
        <taxon>Rhodobacterales</taxon>
        <taxon>Paracoccaceae</taxon>
        <taxon>Pseudooceanicola</taxon>
    </lineage>
</organism>
<accession>A0A917WB83</accession>
<sequence length="355" mass="37861">MGTLAPLGQMTPPRGGGRAALTRRQKAAIVVRLLLAEGETLPLRDLPDELQADLTQILGSMRPIDRATLDEVVEEFADELEGLGLTFPKGIAGALTALDGQISPHTAARLRKEAGVKQAGDPWDRIRQLDVKDLLPLIEQESTEVGAIVLSKLDVGRAAEVLGALPGARARRITYAISQTTGVTPEALERIGLSLAAQVEARRGSVFDKGPAEMVGAILNYSTANTRDDMLTGLDETDSDFAEEVRRAIFTFANIPARIAPRDVPKVVRNLDQSALITAIAAGSGGTGPETKAAEYLLGNMSGRLAEQLREDARDLGKIKAKDAEAAMTEIVNAIREMEAAGDLLLLTDEDQEDA</sequence>
<proteinExistence type="inferred from homology"/>
<evidence type="ECO:0000256" key="10">
    <source>
        <dbReference type="ARBA" id="ARBA00025598"/>
    </source>
</evidence>
<keyword evidence="5" id="KW-1003">Cell membrane</keyword>
<evidence type="ECO:0000256" key="6">
    <source>
        <dbReference type="ARBA" id="ARBA00022500"/>
    </source>
</evidence>
<name>A0A917WB83_9RHOB</name>
<dbReference type="Gene3D" id="1.10.220.30">
    <property type="match status" value="3"/>
</dbReference>
<dbReference type="InterPro" id="IPR032779">
    <property type="entry name" value="FliG_M"/>
</dbReference>
<evidence type="ECO:0000256" key="4">
    <source>
        <dbReference type="ARBA" id="ARBA00021870"/>
    </source>
</evidence>
<keyword evidence="9" id="KW-0975">Bacterial flagellum</keyword>
<dbReference type="RefSeq" id="WP_028285475.1">
    <property type="nucleotide sequence ID" value="NZ_JAYMDU010000001.1"/>
</dbReference>
<dbReference type="InterPro" id="IPR011002">
    <property type="entry name" value="FliG_a-hlx"/>
</dbReference>
<protein>
    <recommendedName>
        <fullName evidence="4">Flagellar motor switch protein FliG</fullName>
    </recommendedName>
</protein>
<evidence type="ECO:0000313" key="14">
    <source>
        <dbReference type="EMBL" id="GGL86339.1"/>
    </source>
</evidence>
<dbReference type="Pfam" id="PF14841">
    <property type="entry name" value="FliG_M"/>
    <property type="match status" value="1"/>
</dbReference>
<dbReference type="Proteomes" id="UP000649829">
    <property type="component" value="Unassembled WGS sequence"/>
</dbReference>
<dbReference type="InterPro" id="IPR000090">
    <property type="entry name" value="Flg_Motor_Flig"/>
</dbReference>
<keyword evidence="8" id="KW-0472">Membrane</keyword>
<feature type="domain" description="Flagellar motor switch protein FliG C-terminal" evidence="11">
    <location>
        <begin position="233"/>
        <end position="345"/>
    </location>
</feature>
<dbReference type="GO" id="GO:0006935">
    <property type="term" value="P:chemotaxis"/>
    <property type="evidence" value="ECO:0007669"/>
    <property type="project" value="UniProtKB-KW"/>
</dbReference>
<dbReference type="GO" id="GO:0003774">
    <property type="term" value="F:cytoskeletal motor activity"/>
    <property type="evidence" value="ECO:0007669"/>
    <property type="project" value="InterPro"/>
</dbReference>
<evidence type="ECO:0000259" key="12">
    <source>
        <dbReference type="Pfam" id="PF14841"/>
    </source>
</evidence>
<evidence type="ECO:0000256" key="3">
    <source>
        <dbReference type="ARBA" id="ARBA00010299"/>
    </source>
</evidence>
<dbReference type="GO" id="GO:0009425">
    <property type="term" value="C:bacterial-type flagellum basal body"/>
    <property type="evidence" value="ECO:0007669"/>
    <property type="project" value="UniProtKB-SubCell"/>
</dbReference>
<evidence type="ECO:0000313" key="15">
    <source>
        <dbReference type="Proteomes" id="UP000649829"/>
    </source>
</evidence>
<dbReference type="Pfam" id="PF14842">
    <property type="entry name" value="FliG_N"/>
    <property type="match status" value="1"/>
</dbReference>
<dbReference type="InterPro" id="IPR023087">
    <property type="entry name" value="Flg_Motor_Flig_C"/>
</dbReference>
<dbReference type="PRINTS" id="PR00954">
    <property type="entry name" value="FLGMOTORFLIG"/>
</dbReference>
<dbReference type="InterPro" id="IPR028263">
    <property type="entry name" value="FliG_N"/>
</dbReference>
<reference evidence="14" key="1">
    <citation type="journal article" date="2014" name="Int. J. Syst. Evol. Microbiol.">
        <title>Complete genome sequence of Corynebacterium casei LMG S-19264T (=DSM 44701T), isolated from a smear-ripened cheese.</title>
        <authorList>
            <consortium name="US DOE Joint Genome Institute (JGI-PGF)"/>
            <person name="Walter F."/>
            <person name="Albersmeier A."/>
            <person name="Kalinowski J."/>
            <person name="Ruckert C."/>
        </authorList>
    </citation>
    <scope>NUCLEOTIDE SEQUENCE</scope>
    <source>
        <strain evidence="14">CGMCC 1.6293</strain>
    </source>
</reference>